<dbReference type="Gene3D" id="1.10.238.10">
    <property type="entry name" value="EF-hand"/>
    <property type="match status" value="1"/>
</dbReference>
<dbReference type="Gene3D" id="1.10.287.70">
    <property type="match status" value="1"/>
</dbReference>
<dbReference type="Pfam" id="PF00520">
    <property type="entry name" value="Ion_trans"/>
    <property type="match status" value="1"/>
</dbReference>
<dbReference type="SUPFAM" id="SSF47473">
    <property type="entry name" value="EF-hand"/>
    <property type="match status" value="1"/>
</dbReference>
<feature type="transmembrane region" description="Helical" evidence="7">
    <location>
        <begin position="382"/>
        <end position="403"/>
    </location>
</feature>
<dbReference type="InterPro" id="IPR027359">
    <property type="entry name" value="Volt_channel_dom_sf"/>
</dbReference>
<dbReference type="SUPFAM" id="SSF81324">
    <property type="entry name" value="Voltage-gated potassium channels"/>
    <property type="match status" value="1"/>
</dbReference>
<evidence type="ECO:0000256" key="3">
    <source>
        <dbReference type="ARBA" id="ARBA00022837"/>
    </source>
</evidence>
<feature type="transmembrane region" description="Helical" evidence="7">
    <location>
        <begin position="350"/>
        <end position="370"/>
    </location>
</feature>
<keyword evidence="5 7" id="KW-0472">Membrane</keyword>
<accession>A0A812NHK8</accession>
<dbReference type="InterPro" id="IPR005821">
    <property type="entry name" value="Ion_trans_dom"/>
</dbReference>
<feature type="region of interest" description="Disordered" evidence="6">
    <location>
        <begin position="114"/>
        <end position="140"/>
    </location>
</feature>
<feature type="domain" description="EF-hand" evidence="8">
    <location>
        <begin position="477"/>
        <end position="512"/>
    </location>
</feature>
<dbReference type="Proteomes" id="UP000604046">
    <property type="component" value="Unassembled WGS sequence"/>
</dbReference>
<evidence type="ECO:0000313" key="9">
    <source>
        <dbReference type="EMBL" id="CAE7306161.1"/>
    </source>
</evidence>
<evidence type="ECO:0000256" key="7">
    <source>
        <dbReference type="SAM" id="Phobius"/>
    </source>
</evidence>
<dbReference type="PANTHER" id="PTHR10037">
    <property type="entry name" value="VOLTAGE-GATED CATION CHANNEL CALCIUM AND SODIUM"/>
    <property type="match status" value="1"/>
</dbReference>
<dbReference type="Gene3D" id="1.20.120.350">
    <property type="entry name" value="Voltage-gated potassium channels. Chain C"/>
    <property type="match status" value="1"/>
</dbReference>
<evidence type="ECO:0000256" key="5">
    <source>
        <dbReference type="ARBA" id="ARBA00023136"/>
    </source>
</evidence>
<keyword evidence="3" id="KW-0106">Calcium</keyword>
<dbReference type="InterPro" id="IPR043203">
    <property type="entry name" value="VGCC_Ca_Na"/>
</dbReference>
<proteinExistence type="predicted"/>
<dbReference type="GO" id="GO:0005509">
    <property type="term" value="F:calcium ion binding"/>
    <property type="evidence" value="ECO:0007669"/>
    <property type="project" value="InterPro"/>
</dbReference>
<sequence length="581" mass="65073">MITHTFAAAMADAGETCDDQATVEHPQPSSSAMPGRAWKVAEGNSQPSWPDLHNLLVQQHGIVSRRLDDQDSMLRHLIDSLPKASLSVQSSRQDGNFLESARSSSHPRLFKTFGEQDRSRQANAHRMSMRHSVPADSELNNKKKKQSELDKIVKSPWFEMFFTFVVVTQAIFIGLEVEANRDSYEHVLWMQVVQYAYAAIFTVELSLRLLVHRCSFFTSGDWAWNYFDIFIVATSIWEVVLDASYSNDTPDGSSSGVSGLSGMKPFRIIRITRLAKAVRLLRMFRLILALRTLIASIVNTLKTLAWALVLLGLIVYVFSVLFCQAVNSHLLDPEAAKLSQRELMLAKRHFASLGHSYLSLFMSIAGGVSWEELVAPLMQISIAWVVIFLFYISFTYFAVLNVVTAAFCQSAIEGAQNDHATRVQSILADKKAHVQKISKLFRAFGANEANQGSITYEMFRANFESQAVQEYFATLGLEVHDAWSFFKLLDMDGGGEVEVEEFLAGCLRLRGQATAMDVGKLIHEQTWLLRNQGKFQAFVEMELNHLKKQLGSLTGVYTPENESELSIVLSSGSPQAAPYLI</sequence>
<dbReference type="GO" id="GO:0086010">
    <property type="term" value="P:membrane depolarization during action potential"/>
    <property type="evidence" value="ECO:0007669"/>
    <property type="project" value="TreeGrafter"/>
</dbReference>
<dbReference type="OrthoDB" id="2984333at2759"/>
<comment type="subcellular location">
    <subcellularLocation>
        <location evidence="1">Membrane</location>
        <topology evidence="1">Multi-pass membrane protein</topology>
    </subcellularLocation>
</comment>
<feature type="transmembrane region" description="Helical" evidence="7">
    <location>
        <begin position="157"/>
        <end position="175"/>
    </location>
</feature>
<evidence type="ECO:0000259" key="8">
    <source>
        <dbReference type="PROSITE" id="PS50222"/>
    </source>
</evidence>
<dbReference type="InterPro" id="IPR011992">
    <property type="entry name" value="EF-hand-dom_pair"/>
</dbReference>
<evidence type="ECO:0000256" key="2">
    <source>
        <dbReference type="ARBA" id="ARBA00022692"/>
    </source>
</evidence>
<evidence type="ECO:0000256" key="1">
    <source>
        <dbReference type="ARBA" id="ARBA00004141"/>
    </source>
</evidence>
<dbReference type="GO" id="GO:0005248">
    <property type="term" value="F:voltage-gated sodium channel activity"/>
    <property type="evidence" value="ECO:0007669"/>
    <property type="project" value="TreeGrafter"/>
</dbReference>
<evidence type="ECO:0000313" key="10">
    <source>
        <dbReference type="Proteomes" id="UP000604046"/>
    </source>
</evidence>
<organism evidence="9 10">
    <name type="scientific">Symbiodinium natans</name>
    <dbReference type="NCBI Taxonomy" id="878477"/>
    <lineage>
        <taxon>Eukaryota</taxon>
        <taxon>Sar</taxon>
        <taxon>Alveolata</taxon>
        <taxon>Dinophyceae</taxon>
        <taxon>Suessiales</taxon>
        <taxon>Symbiodiniaceae</taxon>
        <taxon>Symbiodinium</taxon>
    </lineage>
</organism>
<dbReference type="GO" id="GO:0001518">
    <property type="term" value="C:voltage-gated sodium channel complex"/>
    <property type="evidence" value="ECO:0007669"/>
    <property type="project" value="TreeGrafter"/>
</dbReference>
<keyword evidence="2 7" id="KW-0812">Transmembrane</keyword>
<dbReference type="InterPro" id="IPR018247">
    <property type="entry name" value="EF_Hand_1_Ca_BS"/>
</dbReference>
<dbReference type="PANTHER" id="PTHR10037:SF62">
    <property type="entry name" value="SODIUM CHANNEL PROTEIN 60E"/>
    <property type="match status" value="1"/>
</dbReference>
<name>A0A812NHK8_9DINO</name>
<dbReference type="PROSITE" id="PS50222">
    <property type="entry name" value="EF_HAND_2"/>
    <property type="match status" value="1"/>
</dbReference>
<evidence type="ECO:0000256" key="6">
    <source>
        <dbReference type="SAM" id="MobiDB-lite"/>
    </source>
</evidence>
<keyword evidence="4 7" id="KW-1133">Transmembrane helix</keyword>
<dbReference type="InterPro" id="IPR002048">
    <property type="entry name" value="EF_hand_dom"/>
</dbReference>
<keyword evidence="10" id="KW-1185">Reference proteome</keyword>
<reference evidence="9" key="1">
    <citation type="submission" date="2021-02" db="EMBL/GenBank/DDBJ databases">
        <authorList>
            <person name="Dougan E. K."/>
            <person name="Rhodes N."/>
            <person name="Thang M."/>
            <person name="Chan C."/>
        </authorList>
    </citation>
    <scope>NUCLEOTIDE SEQUENCE</scope>
</reference>
<evidence type="ECO:0000256" key="4">
    <source>
        <dbReference type="ARBA" id="ARBA00022989"/>
    </source>
</evidence>
<dbReference type="PROSITE" id="PS00018">
    <property type="entry name" value="EF_HAND_1"/>
    <property type="match status" value="1"/>
</dbReference>
<feature type="transmembrane region" description="Helical" evidence="7">
    <location>
        <begin position="304"/>
        <end position="330"/>
    </location>
</feature>
<dbReference type="EMBL" id="CAJNDS010002074">
    <property type="protein sequence ID" value="CAE7306161.1"/>
    <property type="molecule type" value="Genomic_DNA"/>
</dbReference>
<comment type="caution">
    <text evidence="9">The sequence shown here is derived from an EMBL/GenBank/DDBJ whole genome shotgun (WGS) entry which is preliminary data.</text>
</comment>
<dbReference type="AlphaFoldDB" id="A0A812NHK8"/>
<protein>
    <submittedName>
        <fullName evidence="9">Scn8a protein</fullName>
    </submittedName>
</protein>
<gene>
    <name evidence="9" type="primary">Scn8a</name>
    <name evidence="9" type="ORF">SNAT2548_LOCUS16089</name>
</gene>
<feature type="region of interest" description="Disordered" evidence="6">
    <location>
        <begin position="18"/>
        <end position="44"/>
    </location>
</feature>
<feature type="transmembrane region" description="Helical" evidence="7">
    <location>
        <begin position="187"/>
        <end position="207"/>
    </location>
</feature>